<accession>A0A7W9DYI2</accession>
<dbReference type="RefSeq" id="WP_183881597.1">
    <property type="nucleotide sequence ID" value="NZ_JACHCE010000002.1"/>
</dbReference>
<protein>
    <submittedName>
        <fullName evidence="1">Uncharacterized protein</fullName>
    </submittedName>
</protein>
<evidence type="ECO:0000313" key="1">
    <source>
        <dbReference type="EMBL" id="MBB5636262.1"/>
    </source>
</evidence>
<dbReference type="Proteomes" id="UP000537204">
    <property type="component" value="Unassembled WGS sequence"/>
</dbReference>
<name>A0A7W9DYI2_9SPHI</name>
<organism evidence="1 2">
    <name type="scientific">Pedobacter cryoconitis</name>
    <dbReference type="NCBI Taxonomy" id="188932"/>
    <lineage>
        <taxon>Bacteria</taxon>
        <taxon>Pseudomonadati</taxon>
        <taxon>Bacteroidota</taxon>
        <taxon>Sphingobacteriia</taxon>
        <taxon>Sphingobacteriales</taxon>
        <taxon>Sphingobacteriaceae</taxon>
        <taxon>Pedobacter</taxon>
    </lineage>
</organism>
<dbReference type="AlphaFoldDB" id="A0A7W9DYI2"/>
<reference evidence="1 2" key="1">
    <citation type="submission" date="2020-08" db="EMBL/GenBank/DDBJ databases">
        <title>Genomic Encyclopedia of Type Strains, Phase IV (KMG-V): Genome sequencing to study the core and pangenomes of soil and plant-associated prokaryotes.</title>
        <authorList>
            <person name="Whitman W."/>
        </authorList>
    </citation>
    <scope>NUCLEOTIDE SEQUENCE [LARGE SCALE GENOMIC DNA]</scope>
    <source>
        <strain evidence="1 2">S3M1</strain>
    </source>
</reference>
<gene>
    <name evidence="1" type="ORF">HDE68_002150</name>
</gene>
<evidence type="ECO:0000313" key="2">
    <source>
        <dbReference type="Proteomes" id="UP000537204"/>
    </source>
</evidence>
<proteinExistence type="predicted"/>
<dbReference type="EMBL" id="JACHCE010000002">
    <property type="protein sequence ID" value="MBB5636262.1"/>
    <property type="molecule type" value="Genomic_DNA"/>
</dbReference>
<comment type="caution">
    <text evidence="1">The sequence shown here is derived from an EMBL/GenBank/DDBJ whole genome shotgun (WGS) entry which is preliminary data.</text>
</comment>
<sequence>MMDEVKKEKDEQFCPACKRGVVVSSRYPNYVCRDCVLLATDEEGKALEFFNSDIFGHGCVGSYKDSEEVYGSNICYIKGIKFEANEAYMGGIVVTPVLSLQ</sequence>